<proteinExistence type="predicted"/>
<sequence length="216" mass="23696">MSCHVRIRTSGLSLEFFGMLLWIGLLNLLVFAVVPLAFGIALLGELSSGHATLTDYLVLGPLSLIATLTGTIFLLLLGWGTPVHIRIQACPARIIIACRNILGFEVQGETFERPHAVSAYYDGSDDTESPRLPTALFIAQEGVRHTGVVLPESGSSMIRVDRKKAYVSLPALSRAEIESVESLINTWLTSGEAGVRTLLEQQRSRFFRLYGSLRPR</sequence>
<name>A0ABV2CN58_9RHOO</name>
<dbReference type="Proteomes" id="UP001548590">
    <property type="component" value="Unassembled WGS sequence"/>
</dbReference>
<feature type="transmembrane region" description="Helical" evidence="1">
    <location>
        <begin position="56"/>
        <end position="77"/>
    </location>
</feature>
<accession>A0ABV2CN58</accession>
<dbReference type="EMBL" id="JBEWLZ010000003">
    <property type="protein sequence ID" value="MET1489334.1"/>
    <property type="molecule type" value="Genomic_DNA"/>
</dbReference>
<dbReference type="RefSeq" id="WP_345925671.1">
    <property type="nucleotide sequence ID" value="NZ_JBDIVF010000002.1"/>
</dbReference>
<evidence type="ECO:0000256" key="1">
    <source>
        <dbReference type="SAM" id="Phobius"/>
    </source>
</evidence>
<comment type="caution">
    <text evidence="2">The sequence shown here is derived from an EMBL/GenBank/DDBJ whole genome shotgun (WGS) entry which is preliminary data.</text>
</comment>
<evidence type="ECO:0000313" key="3">
    <source>
        <dbReference type="Proteomes" id="UP001548590"/>
    </source>
</evidence>
<keyword evidence="1" id="KW-0472">Membrane</keyword>
<feature type="transmembrane region" description="Helical" evidence="1">
    <location>
        <begin position="20"/>
        <end position="44"/>
    </location>
</feature>
<evidence type="ECO:0000313" key="2">
    <source>
        <dbReference type="EMBL" id="MET1489334.1"/>
    </source>
</evidence>
<protein>
    <submittedName>
        <fullName evidence="2">Uncharacterized protein</fullName>
    </submittedName>
</protein>
<keyword evidence="3" id="KW-1185">Reference proteome</keyword>
<organism evidence="2 3">
    <name type="scientific">Uliginosibacterium paludis</name>
    <dbReference type="NCBI Taxonomy" id="1615952"/>
    <lineage>
        <taxon>Bacteria</taxon>
        <taxon>Pseudomonadati</taxon>
        <taxon>Pseudomonadota</taxon>
        <taxon>Betaproteobacteria</taxon>
        <taxon>Rhodocyclales</taxon>
        <taxon>Zoogloeaceae</taxon>
        <taxon>Uliginosibacterium</taxon>
    </lineage>
</organism>
<keyword evidence="1" id="KW-0812">Transmembrane</keyword>
<keyword evidence="1" id="KW-1133">Transmembrane helix</keyword>
<reference evidence="2 3" key="1">
    <citation type="submission" date="2024-07" db="EMBL/GenBank/DDBJ databases">
        <title>Uliginosibacterium paludis KCTC:42655.</title>
        <authorList>
            <person name="Kim M.K."/>
        </authorList>
    </citation>
    <scope>NUCLEOTIDE SEQUENCE [LARGE SCALE GENOMIC DNA]</scope>
    <source>
        <strain evidence="2 3">KCTC 42655</strain>
    </source>
</reference>
<gene>
    <name evidence="2" type="ORF">ABVT11_05815</name>
</gene>